<dbReference type="PANTHER" id="PTHR12872:SF1">
    <property type="entry name" value="ALPHA-N-ACETYLGLUCOSAMINIDASE"/>
    <property type="match status" value="1"/>
</dbReference>
<accession>A0A7R9MB53</accession>
<sequence>MAMKGINFPLAFNGQELVWRKVFQTFGLTIAEIDEYFTGPAFLAWNRMGNVQGWSGPLTDNWHKIQAILQSQILARMRSLGMLPVLPAFAGHVPRNLTRVFPQAQVSRLTNWGSFNQTYCCTYFLEPEDPHFVQIGSAFISEYTSMFGTDHFYNTDLFNEMTPKTNATKYLSDCGNAVYQSLAKSDPQSIWVMQGWLFVNEPGYWHKDQAKALLTSVPQGKLLILDLMSELRPQYTNLDGYYGQPFIWCMLHNFGGALGMYGAFNHINKDVFEARGQYENMLGIGLTPEGIEQNDIIYDFMTETTWYTSPVDLNQWVHNYALRRYGYINDDLSRGWHLLQPQFVLLTQTSVFVDPIRVDNHGKYTINHRPSLKFKSVLWYKPIDVFNAFELFVNGSTASQLQNSSTFQLLSI</sequence>
<dbReference type="Proteomes" id="UP000728032">
    <property type="component" value="Unassembled WGS sequence"/>
</dbReference>
<protein>
    <recommendedName>
        <fullName evidence="5">Alpha-N-acetylglucosaminidase</fullName>
    </recommendedName>
</protein>
<evidence type="ECO:0000259" key="1">
    <source>
        <dbReference type="Pfam" id="PF05089"/>
    </source>
</evidence>
<evidence type="ECO:0000259" key="2">
    <source>
        <dbReference type="Pfam" id="PF12972"/>
    </source>
</evidence>
<dbReference type="InterPro" id="IPR007781">
    <property type="entry name" value="NAGLU"/>
</dbReference>
<gene>
    <name evidence="3" type="ORF">ONB1V03_LOCUS13331</name>
</gene>
<dbReference type="OrthoDB" id="64736at2759"/>
<dbReference type="EMBL" id="OC926404">
    <property type="protein sequence ID" value="CAD7656695.1"/>
    <property type="molecule type" value="Genomic_DNA"/>
</dbReference>
<keyword evidence="4" id="KW-1185">Reference proteome</keyword>
<reference evidence="3" key="1">
    <citation type="submission" date="2020-11" db="EMBL/GenBank/DDBJ databases">
        <authorList>
            <person name="Tran Van P."/>
        </authorList>
    </citation>
    <scope>NUCLEOTIDE SEQUENCE</scope>
</reference>
<dbReference type="EMBL" id="CAJPVJ010011579">
    <property type="protein sequence ID" value="CAG2173882.1"/>
    <property type="molecule type" value="Genomic_DNA"/>
</dbReference>
<proteinExistence type="predicted"/>
<name>A0A7R9MB53_9ACAR</name>
<feature type="domain" description="Alpha-N-acetylglucosaminidase tim-barrel" evidence="1">
    <location>
        <begin position="1"/>
        <end position="307"/>
    </location>
</feature>
<dbReference type="Pfam" id="PF12972">
    <property type="entry name" value="NAGLU_C"/>
    <property type="match status" value="1"/>
</dbReference>
<dbReference type="AlphaFoldDB" id="A0A7R9MB53"/>
<dbReference type="Gene3D" id="1.20.120.670">
    <property type="entry name" value="N-acetyl-b-d-glucoasminidase"/>
    <property type="match status" value="1"/>
</dbReference>
<evidence type="ECO:0008006" key="5">
    <source>
        <dbReference type="Google" id="ProtNLM"/>
    </source>
</evidence>
<dbReference type="InterPro" id="IPR024733">
    <property type="entry name" value="NAGLU_tim-barrel"/>
</dbReference>
<evidence type="ECO:0000313" key="4">
    <source>
        <dbReference type="Proteomes" id="UP000728032"/>
    </source>
</evidence>
<feature type="non-terminal residue" evidence="3">
    <location>
        <position position="1"/>
    </location>
</feature>
<evidence type="ECO:0000313" key="3">
    <source>
        <dbReference type="EMBL" id="CAD7656695.1"/>
    </source>
</evidence>
<dbReference type="InterPro" id="IPR024732">
    <property type="entry name" value="NAGLU_C"/>
</dbReference>
<dbReference type="Gene3D" id="3.20.20.80">
    <property type="entry name" value="Glycosidases"/>
    <property type="match status" value="1"/>
</dbReference>
<organism evidence="3">
    <name type="scientific">Oppiella nova</name>
    <dbReference type="NCBI Taxonomy" id="334625"/>
    <lineage>
        <taxon>Eukaryota</taxon>
        <taxon>Metazoa</taxon>
        <taxon>Ecdysozoa</taxon>
        <taxon>Arthropoda</taxon>
        <taxon>Chelicerata</taxon>
        <taxon>Arachnida</taxon>
        <taxon>Acari</taxon>
        <taxon>Acariformes</taxon>
        <taxon>Sarcoptiformes</taxon>
        <taxon>Oribatida</taxon>
        <taxon>Brachypylina</taxon>
        <taxon>Oppioidea</taxon>
        <taxon>Oppiidae</taxon>
        <taxon>Oppiella</taxon>
    </lineage>
</organism>
<feature type="domain" description="Alpha-N-acetylglucosaminidase C-terminal" evidence="2">
    <location>
        <begin position="316"/>
        <end position="408"/>
    </location>
</feature>
<dbReference type="Pfam" id="PF05089">
    <property type="entry name" value="NAGLU"/>
    <property type="match status" value="1"/>
</dbReference>
<dbReference type="PANTHER" id="PTHR12872">
    <property type="entry name" value="ALPHA-N-ACETYLGLUCOSAMINIDASE"/>
    <property type="match status" value="1"/>
</dbReference>